<dbReference type="EMBL" id="CP001739">
    <property type="protein sequence ID" value="ACZ07191.1"/>
    <property type="molecule type" value="Genomic_DNA"/>
</dbReference>
<feature type="domain" description="VOC" evidence="1">
    <location>
        <begin position="3"/>
        <end position="114"/>
    </location>
</feature>
<evidence type="ECO:0000313" key="2">
    <source>
        <dbReference type="EMBL" id="ACZ07191.1"/>
    </source>
</evidence>
<dbReference type="HOGENOM" id="CLU_046006_10_3_0"/>
<reference evidence="2 3" key="2">
    <citation type="journal article" date="2010" name="Stand. Genomic Sci.">
        <title>Complete genome sequence of Sebaldella termitidis type strain (NCTC 11300).</title>
        <authorList>
            <person name="Harmon-Smith M."/>
            <person name="Celia L."/>
            <person name="Chertkov O."/>
            <person name="Lapidus A."/>
            <person name="Copeland A."/>
            <person name="Glavina Del Rio T."/>
            <person name="Nolan M."/>
            <person name="Lucas S."/>
            <person name="Tice H."/>
            <person name="Cheng J.F."/>
            <person name="Han C."/>
            <person name="Detter J.C."/>
            <person name="Bruce D."/>
            <person name="Goodwin L."/>
            <person name="Pitluck S."/>
            <person name="Pati A."/>
            <person name="Liolios K."/>
            <person name="Ivanova N."/>
            <person name="Mavromatis K."/>
            <person name="Mikhailova N."/>
            <person name="Chen A."/>
            <person name="Palaniappan K."/>
            <person name="Land M."/>
            <person name="Hauser L."/>
            <person name="Chang Y.J."/>
            <person name="Jeffries C.D."/>
            <person name="Brettin T."/>
            <person name="Goker M."/>
            <person name="Beck B."/>
            <person name="Bristow J."/>
            <person name="Eisen J.A."/>
            <person name="Markowitz V."/>
            <person name="Hugenholtz P."/>
            <person name="Kyrpides N.C."/>
            <person name="Klenk H.P."/>
            <person name="Chen F."/>
        </authorList>
    </citation>
    <scope>NUCLEOTIDE SEQUENCE [LARGE SCALE GENOMIC DNA]</scope>
    <source>
        <strain evidence="3">ATCC 33386 / NCTC 11300</strain>
    </source>
</reference>
<dbReference type="RefSeq" id="WP_012859790.1">
    <property type="nucleotide sequence ID" value="NC_013517.1"/>
</dbReference>
<dbReference type="STRING" id="526218.Sterm_0307"/>
<dbReference type="Pfam" id="PF00903">
    <property type="entry name" value="Glyoxalase"/>
    <property type="match status" value="1"/>
</dbReference>
<dbReference type="KEGG" id="str:Sterm_0307"/>
<dbReference type="Proteomes" id="UP000000845">
    <property type="component" value="Chromosome"/>
</dbReference>
<evidence type="ECO:0000313" key="3">
    <source>
        <dbReference type="Proteomes" id="UP000000845"/>
    </source>
</evidence>
<evidence type="ECO:0000259" key="1">
    <source>
        <dbReference type="PROSITE" id="PS51819"/>
    </source>
</evidence>
<reference evidence="3" key="1">
    <citation type="submission" date="2009-09" db="EMBL/GenBank/DDBJ databases">
        <title>The complete chromosome of Sebaldella termitidis ATCC 33386.</title>
        <authorList>
            <consortium name="US DOE Joint Genome Institute (JGI-PGF)"/>
            <person name="Lucas S."/>
            <person name="Copeland A."/>
            <person name="Lapidus A."/>
            <person name="Glavina del Rio T."/>
            <person name="Dalin E."/>
            <person name="Tice H."/>
            <person name="Bruce D."/>
            <person name="Goodwin L."/>
            <person name="Pitluck S."/>
            <person name="Kyrpides N."/>
            <person name="Mavromatis K."/>
            <person name="Ivanova N."/>
            <person name="Mikhailova N."/>
            <person name="Sims D."/>
            <person name="Meincke L."/>
            <person name="Brettin T."/>
            <person name="Detter J.C."/>
            <person name="Han C."/>
            <person name="Larimer F."/>
            <person name="Land M."/>
            <person name="Hauser L."/>
            <person name="Markowitz V."/>
            <person name="Cheng J.F."/>
            <person name="Hugenholtz P."/>
            <person name="Woyke T."/>
            <person name="Wu D."/>
            <person name="Eisen J.A."/>
        </authorList>
    </citation>
    <scope>NUCLEOTIDE SEQUENCE [LARGE SCALE GENOMIC DNA]</scope>
    <source>
        <strain evidence="3">ATCC 33386 / NCTC 11300</strain>
    </source>
</reference>
<dbReference type="InterPro" id="IPR029068">
    <property type="entry name" value="Glyas_Bleomycin-R_OHBP_Dase"/>
</dbReference>
<dbReference type="InterPro" id="IPR037523">
    <property type="entry name" value="VOC_core"/>
</dbReference>
<dbReference type="AlphaFoldDB" id="D1ALS3"/>
<organism evidence="2 3">
    <name type="scientific">Sebaldella termitidis (strain ATCC 33386 / NCTC 11300)</name>
    <dbReference type="NCBI Taxonomy" id="526218"/>
    <lineage>
        <taxon>Bacteria</taxon>
        <taxon>Fusobacteriati</taxon>
        <taxon>Fusobacteriota</taxon>
        <taxon>Fusobacteriia</taxon>
        <taxon>Fusobacteriales</taxon>
        <taxon>Leptotrichiaceae</taxon>
        <taxon>Sebaldella</taxon>
    </lineage>
</organism>
<dbReference type="PROSITE" id="PS51819">
    <property type="entry name" value="VOC"/>
    <property type="match status" value="1"/>
</dbReference>
<accession>D1ALS3</accession>
<dbReference type="Gene3D" id="3.10.180.10">
    <property type="entry name" value="2,3-Dihydroxybiphenyl 1,2-Dioxygenase, domain 1"/>
    <property type="match status" value="1"/>
</dbReference>
<dbReference type="SUPFAM" id="SSF54593">
    <property type="entry name" value="Glyoxalase/Bleomycin resistance protein/Dihydroxybiphenyl dioxygenase"/>
    <property type="match status" value="1"/>
</dbReference>
<dbReference type="InterPro" id="IPR004360">
    <property type="entry name" value="Glyas_Fos-R_dOase_dom"/>
</dbReference>
<gene>
    <name evidence="2" type="ordered locus">Sterm_0307</name>
</gene>
<name>D1ALS3_SEBTE</name>
<protein>
    <submittedName>
        <fullName evidence="2">Glyoxalase/bleomycin resistance protein/dioxygenase</fullName>
    </submittedName>
</protein>
<sequence>MKSYDNFFLPADDMEVAEEYYSEILGLSIKFKFENIGMTAFNVGKEEPAIILKDRKIYADMKPTIWFTVDNVMEEYEKLLKKGVEFLSEPFKIKTGMAAEFCDPFGNRLGITDYSGVQK</sequence>
<dbReference type="eggNOG" id="COG3324">
    <property type="taxonomic scope" value="Bacteria"/>
</dbReference>
<proteinExistence type="predicted"/>
<keyword evidence="3" id="KW-1185">Reference proteome</keyword>